<dbReference type="EMBL" id="SRRM01000002">
    <property type="protein sequence ID" value="TKY90503.1"/>
    <property type="molecule type" value="Genomic_DNA"/>
</dbReference>
<name>A0A4U7L084_9BASI</name>
<dbReference type="KEGG" id="sgra:EX895_000501"/>
<dbReference type="AlphaFoldDB" id="A0A4U7L084"/>
<sequence>MHVYPPIPGRAGAPPNGGAFDASFGYRPQGQQQPVGTADDSYNGGYQEGDFSTDTYDQPMMPASTSASRQPIFSQAAGPPQSFSNAAPAGRLSHNLSAAAAPRNSSHQPYPAAAATTGAGRQPIVAPMQFHRPIRHNSSIPSPTSPFQDPPIAPPAPSDGFAHQGAPAARGDRHDPESTPLAGAGDWASTSSLAPSPVEGPPPDYASFPPSVASHSQPHPRSLQPHSQQQPVAAAAASRVDPTVQRYHLSD</sequence>
<dbReference type="OrthoDB" id="166803at2759"/>
<organism evidence="2 3">
    <name type="scientific">Sporisorium graminicola</name>
    <dbReference type="NCBI Taxonomy" id="280036"/>
    <lineage>
        <taxon>Eukaryota</taxon>
        <taxon>Fungi</taxon>
        <taxon>Dikarya</taxon>
        <taxon>Basidiomycota</taxon>
        <taxon>Ustilaginomycotina</taxon>
        <taxon>Ustilaginomycetes</taxon>
        <taxon>Ustilaginales</taxon>
        <taxon>Ustilaginaceae</taxon>
        <taxon>Sporisorium</taxon>
    </lineage>
</organism>
<feature type="compositionally biased region" description="Pro residues" evidence="1">
    <location>
        <begin position="148"/>
        <end position="157"/>
    </location>
</feature>
<reference evidence="2 3" key="1">
    <citation type="submission" date="2019-05" db="EMBL/GenBank/DDBJ databases">
        <title>Sporisorium graminicola CBS 10092 draft sequencing and annotation.</title>
        <authorList>
            <person name="Solano-Gonzalez S."/>
            <person name="Caddick M.X."/>
            <person name="Darby A."/>
        </authorList>
    </citation>
    <scope>NUCLEOTIDE SEQUENCE [LARGE SCALE GENOMIC DNA]</scope>
    <source>
        <strain evidence="2 3">CBS 10092</strain>
    </source>
</reference>
<comment type="caution">
    <text evidence="2">The sequence shown here is derived from an EMBL/GenBank/DDBJ whole genome shotgun (WGS) entry which is preliminary data.</text>
</comment>
<dbReference type="Proteomes" id="UP000306050">
    <property type="component" value="Chromosome SGRAM_1"/>
</dbReference>
<gene>
    <name evidence="2" type="ORF">EX895_000501</name>
</gene>
<protein>
    <submittedName>
        <fullName evidence="2">Uncharacterized protein</fullName>
    </submittedName>
</protein>
<evidence type="ECO:0000313" key="2">
    <source>
        <dbReference type="EMBL" id="TKY90503.1"/>
    </source>
</evidence>
<accession>A0A4U7L084</accession>
<feature type="compositionally biased region" description="Polar residues" evidence="1">
    <location>
        <begin position="213"/>
        <end position="231"/>
    </location>
</feature>
<feature type="compositionally biased region" description="Polar residues" evidence="1">
    <location>
        <begin position="136"/>
        <end position="147"/>
    </location>
</feature>
<proteinExistence type="predicted"/>
<dbReference type="GeneID" id="40723396"/>
<feature type="compositionally biased region" description="Polar residues" evidence="1">
    <location>
        <begin position="63"/>
        <end position="73"/>
    </location>
</feature>
<evidence type="ECO:0000313" key="3">
    <source>
        <dbReference type="Proteomes" id="UP000306050"/>
    </source>
</evidence>
<feature type="compositionally biased region" description="Low complexity" evidence="1">
    <location>
        <begin position="9"/>
        <end position="19"/>
    </location>
</feature>
<keyword evidence="3" id="KW-1185">Reference proteome</keyword>
<feature type="region of interest" description="Disordered" evidence="1">
    <location>
        <begin position="1"/>
        <end position="251"/>
    </location>
</feature>
<evidence type="ECO:0000256" key="1">
    <source>
        <dbReference type="SAM" id="MobiDB-lite"/>
    </source>
</evidence>
<dbReference type="RefSeq" id="XP_029742488.1">
    <property type="nucleotide sequence ID" value="XM_029881102.1"/>
</dbReference>